<evidence type="ECO:0000313" key="1">
    <source>
        <dbReference type="EMBL" id="MCI41237.1"/>
    </source>
</evidence>
<evidence type="ECO:0000313" key="2">
    <source>
        <dbReference type="Proteomes" id="UP000265520"/>
    </source>
</evidence>
<accession>A0A392RYK1</accession>
<sequence length="50" mass="5705">MAIELCNSGGLGTIPHHTSKLFILPTFLKLPPQLHNTKSMWHTRHDFLHS</sequence>
<dbReference type="EMBL" id="LXQA010289659">
    <property type="protein sequence ID" value="MCI41237.1"/>
    <property type="molecule type" value="Genomic_DNA"/>
</dbReference>
<name>A0A392RYK1_9FABA</name>
<reference evidence="1 2" key="1">
    <citation type="journal article" date="2018" name="Front. Plant Sci.">
        <title>Red Clover (Trifolium pratense) and Zigzag Clover (T. medium) - A Picture of Genomic Similarities and Differences.</title>
        <authorList>
            <person name="Dluhosova J."/>
            <person name="Istvanek J."/>
            <person name="Nedelnik J."/>
            <person name="Repkova J."/>
        </authorList>
    </citation>
    <scope>NUCLEOTIDE SEQUENCE [LARGE SCALE GENOMIC DNA]</scope>
    <source>
        <strain evidence="2">cv. 10/8</strain>
        <tissue evidence="1">Leaf</tissue>
    </source>
</reference>
<feature type="non-terminal residue" evidence="1">
    <location>
        <position position="50"/>
    </location>
</feature>
<organism evidence="1 2">
    <name type="scientific">Trifolium medium</name>
    <dbReference type="NCBI Taxonomy" id="97028"/>
    <lineage>
        <taxon>Eukaryota</taxon>
        <taxon>Viridiplantae</taxon>
        <taxon>Streptophyta</taxon>
        <taxon>Embryophyta</taxon>
        <taxon>Tracheophyta</taxon>
        <taxon>Spermatophyta</taxon>
        <taxon>Magnoliopsida</taxon>
        <taxon>eudicotyledons</taxon>
        <taxon>Gunneridae</taxon>
        <taxon>Pentapetalae</taxon>
        <taxon>rosids</taxon>
        <taxon>fabids</taxon>
        <taxon>Fabales</taxon>
        <taxon>Fabaceae</taxon>
        <taxon>Papilionoideae</taxon>
        <taxon>50 kb inversion clade</taxon>
        <taxon>NPAAA clade</taxon>
        <taxon>Hologalegina</taxon>
        <taxon>IRL clade</taxon>
        <taxon>Trifolieae</taxon>
        <taxon>Trifolium</taxon>
    </lineage>
</organism>
<dbReference type="Proteomes" id="UP000265520">
    <property type="component" value="Unassembled WGS sequence"/>
</dbReference>
<keyword evidence="2" id="KW-1185">Reference proteome</keyword>
<comment type="caution">
    <text evidence="1">The sequence shown here is derived from an EMBL/GenBank/DDBJ whole genome shotgun (WGS) entry which is preliminary data.</text>
</comment>
<protein>
    <submittedName>
        <fullName evidence="1">Uncharacterized protein</fullName>
    </submittedName>
</protein>
<proteinExistence type="predicted"/>
<dbReference type="AlphaFoldDB" id="A0A392RYK1"/>